<dbReference type="PANTHER" id="PTHR31609:SF1">
    <property type="entry name" value="CARBOHYDRATE DEACETYLASE"/>
    <property type="match status" value="1"/>
</dbReference>
<reference evidence="7 8" key="1">
    <citation type="submission" date="2021-01" db="EMBL/GenBank/DDBJ databases">
        <title>Chryseolinea sp. Jin1 Genome sequencing and assembly.</title>
        <authorList>
            <person name="Kim I."/>
        </authorList>
    </citation>
    <scope>NUCLEOTIDE SEQUENCE [LARGE SCALE GENOMIC DNA]</scope>
    <source>
        <strain evidence="7 8">Jin1</strain>
    </source>
</reference>
<name>A0ABS1KWZ7_9BACT</name>
<dbReference type="PANTHER" id="PTHR31609">
    <property type="entry name" value="YDJC DEACETYLASE FAMILY MEMBER"/>
    <property type="match status" value="1"/>
</dbReference>
<dbReference type="RefSeq" id="WP_202013135.1">
    <property type="nucleotide sequence ID" value="NZ_JAERRB010000008.1"/>
</dbReference>
<accession>A0ABS1KWZ7</accession>
<organism evidence="7 8">
    <name type="scientific">Chryseolinea lacunae</name>
    <dbReference type="NCBI Taxonomy" id="2801331"/>
    <lineage>
        <taxon>Bacteria</taxon>
        <taxon>Pseudomonadati</taxon>
        <taxon>Bacteroidota</taxon>
        <taxon>Cytophagia</taxon>
        <taxon>Cytophagales</taxon>
        <taxon>Fulvivirgaceae</taxon>
        <taxon>Chryseolinea</taxon>
    </lineage>
</organism>
<evidence type="ECO:0000256" key="6">
    <source>
        <dbReference type="SAM" id="SignalP"/>
    </source>
</evidence>
<dbReference type="Proteomes" id="UP000613030">
    <property type="component" value="Unassembled WGS sequence"/>
</dbReference>
<evidence type="ECO:0000313" key="8">
    <source>
        <dbReference type="Proteomes" id="UP000613030"/>
    </source>
</evidence>
<dbReference type="PROSITE" id="PS51257">
    <property type="entry name" value="PROKAR_LIPOPROTEIN"/>
    <property type="match status" value="1"/>
</dbReference>
<evidence type="ECO:0000256" key="5">
    <source>
        <dbReference type="ARBA" id="ARBA00023277"/>
    </source>
</evidence>
<comment type="caution">
    <text evidence="7">The sequence shown here is derived from an EMBL/GenBank/DDBJ whole genome shotgun (WGS) entry which is preliminary data.</text>
</comment>
<feature type="chain" id="PRO_5045127513" evidence="6">
    <location>
        <begin position="28"/>
        <end position="333"/>
    </location>
</feature>
<keyword evidence="4" id="KW-0460">Magnesium</keyword>
<dbReference type="SUPFAM" id="SSF88713">
    <property type="entry name" value="Glycoside hydrolase/deacetylase"/>
    <property type="match status" value="1"/>
</dbReference>
<comment type="cofactor">
    <cofactor evidence="1">
        <name>Mg(2+)</name>
        <dbReference type="ChEBI" id="CHEBI:18420"/>
    </cofactor>
</comment>
<keyword evidence="3" id="KW-0378">Hydrolase</keyword>
<evidence type="ECO:0000256" key="4">
    <source>
        <dbReference type="ARBA" id="ARBA00022842"/>
    </source>
</evidence>
<gene>
    <name evidence="7" type="ORF">JI741_21030</name>
</gene>
<dbReference type="InterPro" id="IPR006879">
    <property type="entry name" value="YdjC-like"/>
</dbReference>
<evidence type="ECO:0000256" key="2">
    <source>
        <dbReference type="ARBA" id="ARBA00022723"/>
    </source>
</evidence>
<sequence length="333" mass="37885">MKKRVTHAGALSMIVLACVLVTLPVLAQLDKTKKESTWAEKLNYPKGKKILLLHMDDIGMCPEANTAAIRYIENKNIMSAAVMMPCPNAVEFIEWAKTHPAAEIGLHLTLTSEWEEYRWPPVSDAVKVPGLVDPDGKFWHEVPDVVIHASAQEVETEIRAQIEKCLALGYRPTHLDTHMGTLYGSVEFTKAFYKVAEEYNIPANAIDMSDPDFVSQFKRQGYPFNDEVLSTSNKYRLPKLDNFTSVGAGATYEQKRDKFLTLIKSLKPGLTEIIFHPSVQTDNLESITGSWQQRVWEAELFSDPIVTEFFRKEGIMITNWKEIMKRFEKKSKK</sequence>
<protein>
    <submittedName>
        <fullName evidence="7">Polysaccharide deacetylase family protein</fullName>
    </submittedName>
</protein>
<dbReference type="InterPro" id="IPR011330">
    <property type="entry name" value="Glyco_hydro/deAcase_b/a-brl"/>
</dbReference>
<dbReference type="CDD" id="cd10802">
    <property type="entry name" value="YdjC_TTHB029_like"/>
    <property type="match status" value="1"/>
</dbReference>
<keyword evidence="8" id="KW-1185">Reference proteome</keyword>
<dbReference type="Gene3D" id="3.20.20.370">
    <property type="entry name" value="Glycoside hydrolase/deacetylase"/>
    <property type="match status" value="1"/>
</dbReference>
<evidence type="ECO:0000256" key="3">
    <source>
        <dbReference type="ARBA" id="ARBA00022801"/>
    </source>
</evidence>
<proteinExistence type="predicted"/>
<dbReference type="EMBL" id="JAERRB010000008">
    <property type="protein sequence ID" value="MBL0743728.1"/>
    <property type="molecule type" value="Genomic_DNA"/>
</dbReference>
<evidence type="ECO:0000313" key="7">
    <source>
        <dbReference type="EMBL" id="MBL0743728.1"/>
    </source>
</evidence>
<keyword evidence="6" id="KW-0732">Signal</keyword>
<evidence type="ECO:0000256" key="1">
    <source>
        <dbReference type="ARBA" id="ARBA00001946"/>
    </source>
</evidence>
<feature type="signal peptide" evidence="6">
    <location>
        <begin position="1"/>
        <end position="27"/>
    </location>
</feature>
<keyword evidence="5" id="KW-0119">Carbohydrate metabolism</keyword>
<keyword evidence="2" id="KW-0479">Metal-binding</keyword>
<dbReference type="Pfam" id="PF04794">
    <property type="entry name" value="YdjC"/>
    <property type="match status" value="1"/>
</dbReference>